<dbReference type="InterPro" id="IPR032783">
    <property type="entry name" value="AraC_lig"/>
</dbReference>
<evidence type="ECO:0000256" key="1">
    <source>
        <dbReference type="ARBA" id="ARBA00023015"/>
    </source>
</evidence>
<dbReference type="RefSeq" id="WP_159991203.1">
    <property type="nucleotide sequence ID" value="NZ_CP047165.1"/>
</dbReference>
<dbReference type="GO" id="GO:0003700">
    <property type="term" value="F:DNA-binding transcription factor activity"/>
    <property type="evidence" value="ECO:0007669"/>
    <property type="project" value="InterPro"/>
</dbReference>
<dbReference type="Pfam" id="PF12833">
    <property type="entry name" value="HTH_18"/>
    <property type="match status" value="1"/>
</dbReference>
<dbReference type="InterPro" id="IPR018062">
    <property type="entry name" value="HTH_AraC-typ_CS"/>
</dbReference>
<evidence type="ECO:0000313" key="5">
    <source>
        <dbReference type="EMBL" id="NEN74823.1"/>
    </source>
</evidence>
<proteinExistence type="predicted"/>
<dbReference type="EMBL" id="JAAGYR010000001">
    <property type="protein sequence ID" value="NEN74823.1"/>
    <property type="molecule type" value="Genomic_DNA"/>
</dbReference>
<gene>
    <name evidence="5" type="ORF">F9B74_00560</name>
</gene>
<dbReference type="PANTHER" id="PTHR11019">
    <property type="entry name" value="HTH-TYPE TRANSCRIPTIONAL REGULATOR NIMR"/>
    <property type="match status" value="1"/>
</dbReference>
<dbReference type="PROSITE" id="PS01124">
    <property type="entry name" value="HTH_ARAC_FAMILY_2"/>
    <property type="match status" value="1"/>
</dbReference>
<evidence type="ECO:0000259" key="4">
    <source>
        <dbReference type="PROSITE" id="PS01124"/>
    </source>
</evidence>
<dbReference type="InterPro" id="IPR037923">
    <property type="entry name" value="HTH-like"/>
</dbReference>
<dbReference type="Proteomes" id="UP000477651">
    <property type="component" value="Unassembled WGS sequence"/>
</dbReference>
<evidence type="ECO:0000256" key="2">
    <source>
        <dbReference type="ARBA" id="ARBA00023125"/>
    </source>
</evidence>
<feature type="domain" description="HTH araC/xylS-type" evidence="4">
    <location>
        <begin position="173"/>
        <end position="270"/>
    </location>
</feature>
<dbReference type="PROSITE" id="PS00041">
    <property type="entry name" value="HTH_ARAC_FAMILY_1"/>
    <property type="match status" value="1"/>
</dbReference>
<evidence type="ECO:0000313" key="6">
    <source>
        <dbReference type="Proteomes" id="UP000477651"/>
    </source>
</evidence>
<dbReference type="CDD" id="cd02208">
    <property type="entry name" value="cupin_RmlC-like"/>
    <property type="match status" value="1"/>
</dbReference>
<keyword evidence="3" id="KW-0804">Transcription</keyword>
<dbReference type="SUPFAM" id="SSF51215">
    <property type="entry name" value="Regulatory protein AraC"/>
    <property type="match status" value="1"/>
</dbReference>
<protein>
    <submittedName>
        <fullName evidence="5">AraC family transcriptional regulator</fullName>
    </submittedName>
</protein>
<dbReference type="SUPFAM" id="SSF46689">
    <property type="entry name" value="Homeodomain-like"/>
    <property type="match status" value="2"/>
</dbReference>
<sequence>MDALTHLFTYFPFRTDLFFIGNLCRRGSFDEPNKGYLHFIRQGACQLQLYNGKSQYIHKPSIIFSPSQVLHHIQPLDNTGLDIFCISFDFGSGVRNPITQTLNNIVVLALEDSPELQVIANQIFEENTKQTCGYQAAVHHLCAFFTIQVVRCCLAKKLLQIGLLQGLTDKYLSGLLLEIHQYPEKNWQVEMMAEKALMSRSSFSSYFKAVMGIPPMSYLANWRIAVAQMLLLKGLPVSIVAEKVGYSHNSVLTRIFQREFGLTPTEWLMKHREMS</sequence>
<dbReference type="PANTHER" id="PTHR11019:SF159">
    <property type="entry name" value="TRANSCRIPTIONAL REGULATOR-RELATED"/>
    <property type="match status" value="1"/>
</dbReference>
<dbReference type="AlphaFoldDB" id="A0A6L9Y3E8"/>
<accession>A0A6L9Y3E8</accession>
<name>A0A6L9Y3E8_9BURK</name>
<evidence type="ECO:0000256" key="3">
    <source>
        <dbReference type="ARBA" id="ARBA00023163"/>
    </source>
</evidence>
<dbReference type="SMART" id="SM00342">
    <property type="entry name" value="HTH_ARAC"/>
    <property type="match status" value="1"/>
</dbReference>
<dbReference type="GO" id="GO:0043565">
    <property type="term" value="F:sequence-specific DNA binding"/>
    <property type="evidence" value="ECO:0007669"/>
    <property type="project" value="InterPro"/>
</dbReference>
<keyword evidence="2" id="KW-0238">DNA-binding</keyword>
<dbReference type="Gene3D" id="1.10.10.60">
    <property type="entry name" value="Homeodomain-like"/>
    <property type="match status" value="2"/>
</dbReference>
<dbReference type="InterPro" id="IPR018060">
    <property type="entry name" value="HTH_AraC"/>
</dbReference>
<reference evidence="5 6" key="1">
    <citation type="submission" date="2020-02" db="EMBL/GenBank/DDBJ databases">
        <title>Pelistega sp. NLN82 were isolated from wild rodents of the Hainan Island.</title>
        <authorList>
            <person name="Niu N."/>
            <person name="Zhou J."/>
        </authorList>
    </citation>
    <scope>NUCLEOTIDE SEQUENCE [LARGE SCALE GENOMIC DNA]</scope>
    <source>
        <strain evidence="5 6">NLN82</strain>
    </source>
</reference>
<keyword evidence="1" id="KW-0805">Transcription regulation</keyword>
<dbReference type="InterPro" id="IPR009057">
    <property type="entry name" value="Homeodomain-like_sf"/>
</dbReference>
<dbReference type="Pfam" id="PF12852">
    <property type="entry name" value="Cupin_6"/>
    <property type="match status" value="1"/>
</dbReference>
<keyword evidence="6" id="KW-1185">Reference proteome</keyword>
<organism evidence="5 6">
    <name type="scientific">Pelistega ratti</name>
    <dbReference type="NCBI Taxonomy" id="2652177"/>
    <lineage>
        <taxon>Bacteria</taxon>
        <taxon>Pseudomonadati</taxon>
        <taxon>Pseudomonadota</taxon>
        <taxon>Betaproteobacteria</taxon>
        <taxon>Burkholderiales</taxon>
        <taxon>Alcaligenaceae</taxon>
        <taxon>Pelistega</taxon>
    </lineage>
</organism>
<comment type="caution">
    <text evidence="5">The sequence shown here is derived from an EMBL/GenBank/DDBJ whole genome shotgun (WGS) entry which is preliminary data.</text>
</comment>